<feature type="signal peptide" evidence="1">
    <location>
        <begin position="1"/>
        <end position="17"/>
    </location>
</feature>
<evidence type="ECO:0000256" key="1">
    <source>
        <dbReference type="SAM" id="SignalP"/>
    </source>
</evidence>
<gene>
    <name evidence="2" type="ORF">ULMA_14480</name>
</gene>
<proteinExistence type="predicted"/>
<keyword evidence="1" id="KW-0732">Signal</keyword>
<sequence length="264" mass="28304">MKKILMLLLTVGLIACNSDDDSNDTATITTNYFPTSANSTWTYSNTDQNGDTEDSMFVNGTEQTNGNTYTNLDTEATANGFMVGVLTNNLVRRDGGQLIINGELSAPIEGFPEISIPLNDVVLYNANVATGETLSTLSDNFTETIMEIPLTFEYTTTSIQGAALETYTSGNETYTDVIRSRIVLNLSVSTSIVIGATTLVVPILSAQDVLVVDNYYAADTGLVFSQATIDYQLEDISTTGIELPIPDSDTQVSTTTLASFSIGN</sequence>
<dbReference type="OrthoDB" id="1435518at2"/>
<evidence type="ECO:0000313" key="2">
    <source>
        <dbReference type="EMBL" id="GER59340.1"/>
    </source>
</evidence>
<dbReference type="AlphaFoldDB" id="A0A5J4IZV3"/>
<evidence type="ECO:0000313" key="3">
    <source>
        <dbReference type="Proteomes" id="UP000326509"/>
    </source>
</evidence>
<organism evidence="2 3">
    <name type="scientific">Patiriisocius marinus</name>
    <dbReference type="NCBI Taxonomy" id="1397112"/>
    <lineage>
        <taxon>Bacteria</taxon>
        <taxon>Pseudomonadati</taxon>
        <taxon>Bacteroidota</taxon>
        <taxon>Flavobacteriia</taxon>
        <taxon>Flavobacteriales</taxon>
        <taxon>Flavobacteriaceae</taxon>
        <taxon>Patiriisocius</taxon>
    </lineage>
</organism>
<dbReference type="EMBL" id="BKCG01000003">
    <property type="protein sequence ID" value="GER59340.1"/>
    <property type="molecule type" value="Genomic_DNA"/>
</dbReference>
<keyword evidence="3" id="KW-1185">Reference proteome</keyword>
<reference evidence="2 3" key="1">
    <citation type="submission" date="2019-08" db="EMBL/GenBank/DDBJ databases">
        <title>Draft genome sequence of Ulvibacter marinus type strain NBRC 109484.</title>
        <authorList>
            <person name="Kawano K."/>
            <person name="Ushijima N."/>
            <person name="Kihara M."/>
            <person name="Itoh H."/>
        </authorList>
    </citation>
    <scope>NUCLEOTIDE SEQUENCE [LARGE SCALE GENOMIC DNA]</scope>
    <source>
        <strain evidence="2 3">NBRC 109484</strain>
    </source>
</reference>
<dbReference type="RefSeq" id="WP_151673557.1">
    <property type="nucleotide sequence ID" value="NZ_BKCG01000003.1"/>
</dbReference>
<protein>
    <submittedName>
        <fullName evidence="2">Uncharacterized protein</fullName>
    </submittedName>
</protein>
<accession>A0A5J4IZV3</accession>
<comment type="caution">
    <text evidence="2">The sequence shown here is derived from an EMBL/GenBank/DDBJ whole genome shotgun (WGS) entry which is preliminary data.</text>
</comment>
<feature type="chain" id="PRO_5023836315" evidence="1">
    <location>
        <begin position="18"/>
        <end position="264"/>
    </location>
</feature>
<dbReference type="Proteomes" id="UP000326509">
    <property type="component" value="Unassembled WGS sequence"/>
</dbReference>
<dbReference type="PROSITE" id="PS51257">
    <property type="entry name" value="PROKAR_LIPOPROTEIN"/>
    <property type="match status" value="1"/>
</dbReference>
<name>A0A5J4IZV3_9FLAO</name>